<evidence type="ECO:0000256" key="1">
    <source>
        <dbReference type="SAM" id="Phobius"/>
    </source>
</evidence>
<keyword evidence="1" id="KW-1133">Transmembrane helix</keyword>
<dbReference type="RefSeq" id="WP_307298879.1">
    <property type="nucleotide sequence ID" value="NZ_JAUSXV010000001.1"/>
</dbReference>
<organism evidence="2 3">
    <name type="scientific">Microbacterium natoriense</name>
    <dbReference type="NCBI Taxonomy" id="284570"/>
    <lineage>
        <taxon>Bacteria</taxon>
        <taxon>Bacillati</taxon>
        <taxon>Actinomycetota</taxon>
        <taxon>Actinomycetes</taxon>
        <taxon>Micrococcales</taxon>
        <taxon>Microbacteriaceae</taxon>
        <taxon>Microbacterium</taxon>
    </lineage>
</organism>
<dbReference type="EMBL" id="JAUSXV010000001">
    <property type="protein sequence ID" value="MDQ0649498.1"/>
    <property type="molecule type" value="Genomic_DNA"/>
</dbReference>
<sequence length="184" mass="19408">MADHSFTRSLRSLYFVRFAFAIIWVGIMFATSAKTTEPNALLTILLIVYPLFDAGAVLWQLRSNPDRQRSKTPEWIGVAVSIIVTIALGVTSSISLSAALAVWGAWAIVSGAPQLITAIHNRRNGGQIAQMLSGGISLLAGAGFLFQGLQGSSMIIGVAGYAAAGAIFFLVSAVVLSVRLKKAA</sequence>
<gene>
    <name evidence="2" type="ORF">QFZ53_003694</name>
</gene>
<feature type="transmembrane region" description="Helical" evidence="1">
    <location>
        <begin position="12"/>
        <end position="33"/>
    </location>
</feature>
<name>A0AAW8F143_9MICO</name>
<feature type="transmembrane region" description="Helical" evidence="1">
    <location>
        <begin position="100"/>
        <end position="119"/>
    </location>
</feature>
<proteinExistence type="predicted"/>
<keyword evidence="1" id="KW-0812">Transmembrane</keyword>
<evidence type="ECO:0000313" key="3">
    <source>
        <dbReference type="Proteomes" id="UP001244427"/>
    </source>
</evidence>
<feature type="transmembrane region" description="Helical" evidence="1">
    <location>
        <begin position="73"/>
        <end position="94"/>
    </location>
</feature>
<evidence type="ECO:0000313" key="2">
    <source>
        <dbReference type="EMBL" id="MDQ0649498.1"/>
    </source>
</evidence>
<comment type="caution">
    <text evidence="2">The sequence shown here is derived from an EMBL/GenBank/DDBJ whole genome shotgun (WGS) entry which is preliminary data.</text>
</comment>
<accession>A0AAW8F143</accession>
<feature type="transmembrane region" description="Helical" evidence="1">
    <location>
        <begin position="131"/>
        <end position="149"/>
    </location>
</feature>
<dbReference type="AlphaFoldDB" id="A0AAW8F143"/>
<keyword evidence="1" id="KW-0472">Membrane</keyword>
<dbReference type="Proteomes" id="UP001244427">
    <property type="component" value="Unassembled WGS sequence"/>
</dbReference>
<reference evidence="2 3" key="1">
    <citation type="submission" date="2023-07" db="EMBL/GenBank/DDBJ databases">
        <title>Comparative genomics of wheat-associated soil bacteria to identify genetic determinants of phenazine resistance.</title>
        <authorList>
            <person name="Mouncey N."/>
        </authorList>
    </citation>
    <scope>NUCLEOTIDE SEQUENCE [LARGE SCALE GENOMIC DNA]</scope>
    <source>
        <strain evidence="2 3">W4I9-1</strain>
    </source>
</reference>
<keyword evidence="3" id="KW-1185">Reference proteome</keyword>
<feature type="transmembrane region" description="Helical" evidence="1">
    <location>
        <begin position="39"/>
        <end position="61"/>
    </location>
</feature>
<protein>
    <submittedName>
        <fullName evidence="2">Uncharacterized membrane protein HdeD (DUF308 family)</fullName>
    </submittedName>
</protein>
<feature type="transmembrane region" description="Helical" evidence="1">
    <location>
        <begin position="155"/>
        <end position="178"/>
    </location>
</feature>